<evidence type="ECO:0000256" key="3">
    <source>
        <dbReference type="ARBA" id="ARBA00022833"/>
    </source>
</evidence>
<dbReference type="Gene3D" id="2.30.130.40">
    <property type="entry name" value="LON domain-like"/>
    <property type="match status" value="1"/>
</dbReference>
<dbReference type="InterPro" id="IPR046336">
    <property type="entry name" value="Lon_prtase_N_sf"/>
</dbReference>
<evidence type="ECO:0008006" key="9">
    <source>
        <dbReference type="Google" id="ProtNLM"/>
    </source>
</evidence>
<dbReference type="InterPro" id="IPR003111">
    <property type="entry name" value="Lon_prtase_N"/>
</dbReference>
<evidence type="ECO:0000259" key="5">
    <source>
        <dbReference type="PROSITE" id="PS50089"/>
    </source>
</evidence>
<dbReference type="SMART" id="SM00464">
    <property type="entry name" value="LON"/>
    <property type="match status" value="1"/>
</dbReference>
<dbReference type="Pfam" id="PF02190">
    <property type="entry name" value="LON_substr_bdg"/>
    <property type="match status" value="1"/>
</dbReference>
<dbReference type="InterPro" id="IPR017907">
    <property type="entry name" value="Znf_RING_CS"/>
</dbReference>
<dbReference type="PANTHER" id="PTHR23327">
    <property type="entry name" value="RING FINGER PROTEIN 127"/>
    <property type="match status" value="1"/>
</dbReference>
<feature type="domain" description="RING-type" evidence="5">
    <location>
        <begin position="18"/>
        <end position="55"/>
    </location>
</feature>
<keyword evidence="8" id="KW-1185">Reference proteome</keyword>
<reference evidence="7 8" key="1">
    <citation type="submission" date="2024-07" db="EMBL/GenBank/DDBJ databases">
        <title>Chromosome-level genome assembly of the water stick insect Ranatra chinensis (Heteroptera: Nepidae).</title>
        <authorList>
            <person name="Liu X."/>
        </authorList>
    </citation>
    <scope>NUCLEOTIDE SEQUENCE [LARGE SCALE GENOMIC DNA]</scope>
    <source>
        <strain evidence="7">Cailab_2021Rc</strain>
        <tissue evidence="7">Muscle</tissue>
    </source>
</reference>
<dbReference type="PROSITE" id="PS50089">
    <property type="entry name" value="ZF_RING_2"/>
    <property type="match status" value="1"/>
</dbReference>
<sequence length="331" mass="37462">MDDLELRSECIEASDFDCVLCCRTLWKPVTTPCGHTYCSSCLQRSLDYSSNCPLCMTPLTEYLTSGEKCVTQFLETALLVGLPVDYANRLMLDRAEVSSLAYSPDLPVFVCTTAFPTVSCPLFVFEPRYRLMIRRAVETGAGRFGMAACVKLPNGTKSCRYADYGTELEIRDWMLMNDGCSILSNVGMRRFRVTCRGERDGYDTARVEYFTDEPIPRSSLAEIATLHDQVMSSGRQWFNRMSADLKGEILRTFGDMPALERDWYKLRDGPAWAWWLVAILPLGPQLQVSILATTCLEKRLRAIDKTLRHLEEASSRVQPTGATLLRQHHLT</sequence>
<evidence type="ECO:0000256" key="4">
    <source>
        <dbReference type="PROSITE-ProRule" id="PRU00175"/>
    </source>
</evidence>
<dbReference type="PROSITE" id="PS51787">
    <property type="entry name" value="LON_N"/>
    <property type="match status" value="1"/>
</dbReference>
<dbReference type="CDD" id="cd16514">
    <property type="entry name" value="RING-HC_LONFs_rpt2"/>
    <property type="match status" value="1"/>
</dbReference>
<dbReference type="GO" id="GO:0008270">
    <property type="term" value="F:zinc ion binding"/>
    <property type="evidence" value="ECO:0007669"/>
    <property type="project" value="UniProtKB-KW"/>
</dbReference>
<dbReference type="InterPro" id="IPR001841">
    <property type="entry name" value="Znf_RING"/>
</dbReference>
<gene>
    <name evidence="7" type="ORF">AAG570_004452</name>
</gene>
<dbReference type="Proteomes" id="UP001558652">
    <property type="component" value="Unassembled WGS sequence"/>
</dbReference>
<dbReference type="PANTHER" id="PTHR23327:SF42">
    <property type="entry name" value="LON PEPTIDASE N-TERMINAL DOMAIN AND RING FINGER PROTEIN C14F5.10C"/>
    <property type="match status" value="1"/>
</dbReference>
<evidence type="ECO:0000259" key="6">
    <source>
        <dbReference type="PROSITE" id="PS51787"/>
    </source>
</evidence>
<comment type="caution">
    <text evidence="7">The sequence shown here is derived from an EMBL/GenBank/DDBJ whole genome shotgun (WGS) entry which is preliminary data.</text>
</comment>
<evidence type="ECO:0000256" key="2">
    <source>
        <dbReference type="ARBA" id="ARBA00022771"/>
    </source>
</evidence>
<keyword evidence="1" id="KW-0479">Metal-binding</keyword>
<accession>A0ABD0YJ35</accession>
<dbReference type="Gene3D" id="3.30.40.10">
    <property type="entry name" value="Zinc/RING finger domain, C3HC4 (zinc finger)"/>
    <property type="match status" value="1"/>
</dbReference>
<keyword evidence="2 4" id="KW-0863">Zinc-finger</keyword>
<evidence type="ECO:0000256" key="1">
    <source>
        <dbReference type="ARBA" id="ARBA00022723"/>
    </source>
</evidence>
<dbReference type="SUPFAM" id="SSF57850">
    <property type="entry name" value="RING/U-box"/>
    <property type="match status" value="1"/>
</dbReference>
<dbReference type="PROSITE" id="PS00518">
    <property type="entry name" value="ZF_RING_1"/>
    <property type="match status" value="1"/>
</dbReference>
<evidence type="ECO:0000313" key="8">
    <source>
        <dbReference type="Proteomes" id="UP001558652"/>
    </source>
</evidence>
<name>A0ABD0YJ35_9HEMI</name>
<feature type="domain" description="Lon N-terminal" evidence="6">
    <location>
        <begin position="103"/>
        <end position="311"/>
    </location>
</feature>
<dbReference type="InterPro" id="IPR015947">
    <property type="entry name" value="PUA-like_sf"/>
</dbReference>
<dbReference type="AlphaFoldDB" id="A0ABD0YJ35"/>
<protein>
    <recommendedName>
        <fullName evidence="9">LON peptidase N-terminal domain and RING finger protein 1</fullName>
    </recommendedName>
</protein>
<organism evidence="7 8">
    <name type="scientific">Ranatra chinensis</name>
    <dbReference type="NCBI Taxonomy" id="642074"/>
    <lineage>
        <taxon>Eukaryota</taxon>
        <taxon>Metazoa</taxon>
        <taxon>Ecdysozoa</taxon>
        <taxon>Arthropoda</taxon>
        <taxon>Hexapoda</taxon>
        <taxon>Insecta</taxon>
        <taxon>Pterygota</taxon>
        <taxon>Neoptera</taxon>
        <taxon>Paraneoptera</taxon>
        <taxon>Hemiptera</taxon>
        <taxon>Heteroptera</taxon>
        <taxon>Panheteroptera</taxon>
        <taxon>Nepomorpha</taxon>
        <taxon>Nepidae</taxon>
        <taxon>Ranatrinae</taxon>
        <taxon>Ranatra</taxon>
    </lineage>
</organism>
<evidence type="ECO:0000313" key="7">
    <source>
        <dbReference type="EMBL" id="KAL1117124.1"/>
    </source>
</evidence>
<dbReference type="SUPFAM" id="SSF88697">
    <property type="entry name" value="PUA domain-like"/>
    <property type="match status" value="1"/>
</dbReference>
<dbReference type="Pfam" id="PF13923">
    <property type="entry name" value="zf-C3HC4_2"/>
    <property type="match status" value="1"/>
</dbReference>
<dbReference type="InterPro" id="IPR013083">
    <property type="entry name" value="Znf_RING/FYVE/PHD"/>
</dbReference>
<dbReference type="EMBL" id="JBFDAA010000016">
    <property type="protein sequence ID" value="KAL1117124.1"/>
    <property type="molecule type" value="Genomic_DNA"/>
</dbReference>
<proteinExistence type="predicted"/>
<dbReference type="SMART" id="SM00184">
    <property type="entry name" value="RING"/>
    <property type="match status" value="1"/>
</dbReference>
<keyword evidence="3" id="KW-0862">Zinc</keyword>